<reference evidence="3" key="1">
    <citation type="journal article" date="2016" name="Nature">
        <title>Genome evolution in the allotetraploid frog Xenopus laevis.</title>
        <authorList>
            <person name="Session A.M."/>
            <person name="Uno Y."/>
            <person name="Kwon T."/>
            <person name="Chapman J.A."/>
            <person name="Toyoda A."/>
            <person name="Takahashi S."/>
            <person name="Fukui A."/>
            <person name="Hikosaka A."/>
            <person name="Suzuki A."/>
            <person name="Kondo M."/>
            <person name="van Heeringen S.J."/>
            <person name="Quigley I."/>
            <person name="Heinz S."/>
            <person name="Ogino H."/>
            <person name="Ochi H."/>
            <person name="Hellsten U."/>
            <person name="Lyons J.B."/>
            <person name="Simakov O."/>
            <person name="Putnam N."/>
            <person name="Stites J."/>
            <person name="Kuroki Y."/>
            <person name="Tanaka T."/>
            <person name="Michiue T."/>
            <person name="Watanabe M."/>
            <person name="Bogdanovic O."/>
            <person name="Lister R."/>
            <person name="Georgiou G."/>
            <person name="Paranjpe S.S."/>
            <person name="van Kruijsbergen I."/>
            <person name="Shu S."/>
            <person name="Carlson J."/>
            <person name="Kinoshita T."/>
            <person name="Ohta Y."/>
            <person name="Mawaribuchi S."/>
            <person name="Jenkins J."/>
            <person name="Grimwood J."/>
            <person name="Schmutz J."/>
            <person name="Mitros T."/>
            <person name="Mozaffari S.V."/>
            <person name="Suzuki Y."/>
            <person name="Haramoto Y."/>
            <person name="Yamamoto T.S."/>
            <person name="Takagi C."/>
            <person name="Heald R."/>
            <person name="Miller K."/>
            <person name="Haudenschild C."/>
            <person name="Kitzman J."/>
            <person name="Nakayama T."/>
            <person name="Izutsu Y."/>
            <person name="Robert J."/>
            <person name="Fortriede J."/>
            <person name="Burns K."/>
            <person name="Lotay V."/>
            <person name="Karimi K."/>
            <person name="Yasuoka Y."/>
            <person name="Dichmann D.S."/>
            <person name="Flajnik M.F."/>
            <person name="Houston D.W."/>
            <person name="Shendure J."/>
            <person name="DuPasquier L."/>
            <person name="Vize P.D."/>
            <person name="Zorn A.M."/>
            <person name="Ito M."/>
            <person name="Marcotte E.M."/>
            <person name="Wallingford J.B."/>
            <person name="Ito Y."/>
            <person name="Asashima M."/>
            <person name="Ueno N."/>
            <person name="Matsuda Y."/>
            <person name="Veenstra G.J."/>
            <person name="Fujiyama A."/>
            <person name="Harland R.M."/>
            <person name="Taira M."/>
            <person name="Rokhsar D.S."/>
        </authorList>
    </citation>
    <scope>NUCLEOTIDE SEQUENCE [LARGE SCALE GENOMIC DNA]</scope>
    <source>
        <strain evidence="3">J</strain>
    </source>
</reference>
<protein>
    <submittedName>
        <fullName evidence="2">Uncharacterized protein</fullName>
    </submittedName>
</protein>
<accession>A0A974HI12</accession>
<feature type="transmembrane region" description="Helical" evidence="1">
    <location>
        <begin position="147"/>
        <end position="170"/>
    </location>
</feature>
<sequence length="261" mass="30529">MSRVQRLVSDTQERGVQSQKMCQKFIDRGYPKNIVQEAQLWVNYPKTSKKQSECIPFVTQYSDYSDSIVQVLRRHWYILKNAYPTVNEFKLPPLISYRQGKTIERITFLGMRTKGMFPCLNCVQCPYVHRGREFVRPNSDLKIHLRGYYTCVSKFAVYVLICPCGLIYVVETTQMIKLRISQQRSAINLGNMTLPVAKNFVEKGHTSSDQLRFMVLETIPPQKRGGDQELKLKKREVCWINKLNSLYPAGLNRDYDFFLFI</sequence>
<dbReference type="PANTHER" id="PTHR21301">
    <property type="entry name" value="REVERSE TRANSCRIPTASE"/>
    <property type="match status" value="1"/>
</dbReference>
<dbReference type="PANTHER" id="PTHR21301:SF12">
    <property type="match status" value="1"/>
</dbReference>
<evidence type="ECO:0000313" key="2">
    <source>
        <dbReference type="EMBL" id="OCT78618.1"/>
    </source>
</evidence>
<dbReference type="AlphaFoldDB" id="A0A974HI12"/>
<keyword evidence="1" id="KW-0472">Membrane</keyword>
<keyword evidence="1" id="KW-1133">Transmembrane helix</keyword>
<proteinExistence type="predicted"/>
<evidence type="ECO:0000256" key="1">
    <source>
        <dbReference type="SAM" id="Phobius"/>
    </source>
</evidence>
<name>A0A974HI12_XENLA</name>
<dbReference type="CDD" id="cd10442">
    <property type="entry name" value="GIY-YIG_PLEs"/>
    <property type="match status" value="1"/>
</dbReference>
<dbReference type="Proteomes" id="UP000694892">
    <property type="component" value="Chromosome 5S"/>
</dbReference>
<keyword evidence="1" id="KW-0812">Transmembrane</keyword>
<dbReference type="EMBL" id="CM004475">
    <property type="protein sequence ID" value="OCT78618.1"/>
    <property type="molecule type" value="Genomic_DNA"/>
</dbReference>
<organism evidence="2 3">
    <name type="scientific">Xenopus laevis</name>
    <name type="common">African clawed frog</name>
    <dbReference type="NCBI Taxonomy" id="8355"/>
    <lineage>
        <taxon>Eukaryota</taxon>
        <taxon>Metazoa</taxon>
        <taxon>Chordata</taxon>
        <taxon>Craniata</taxon>
        <taxon>Vertebrata</taxon>
        <taxon>Euteleostomi</taxon>
        <taxon>Amphibia</taxon>
        <taxon>Batrachia</taxon>
        <taxon>Anura</taxon>
        <taxon>Pipoidea</taxon>
        <taxon>Pipidae</taxon>
        <taxon>Xenopodinae</taxon>
        <taxon>Xenopus</taxon>
        <taxon>Xenopus</taxon>
    </lineage>
</organism>
<gene>
    <name evidence="2" type="ORF">XELAEV_18029706mg</name>
</gene>
<evidence type="ECO:0000313" key="3">
    <source>
        <dbReference type="Proteomes" id="UP000694892"/>
    </source>
</evidence>